<dbReference type="AlphaFoldDB" id="A0A225W9B2"/>
<organism evidence="1 2">
    <name type="scientific">Phytophthora megakarya</name>
    <dbReference type="NCBI Taxonomy" id="4795"/>
    <lineage>
        <taxon>Eukaryota</taxon>
        <taxon>Sar</taxon>
        <taxon>Stramenopiles</taxon>
        <taxon>Oomycota</taxon>
        <taxon>Peronosporomycetes</taxon>
        <taxon>Peronosporales</taxon>
        <taxon>Peronosporaceae</taxon>
        <taxon>Phytophthora</taxon>
    </lineage>
</organism>
<accession>A0A225W9B2</accession>
<name>A0A225W9B2_9STRA</name>
<reference evidence="2" key="1">
    <citation type="submission" date="2017-03" db="EMBL/GenBank/DDBJ databases">
        <title>Phytopthora megakarya and P. palmivora, two closely related causual agents of cacao black pod achieved similar genome size and gene model numbers by different mechanisms.</title>
        <authorList>
            <person name="Ali S."/>
            <person name="Shao J."/>
            <person name="Larry D.J."/>
            <person name="Kronmiller B."/>
            <person name="Shen D."/>
            <person name="Strem M.D."/>
            <person name="Melnick R.L."/>
            <person name="Guiltinan M.J."/>
            <person name="Tyler B.M."/>
            <person name="Meinhardt L.W."/>
            <person name="Bailey B.A."/>
        </authorList>
    </citation>
    <scope>NUCLEOTIDE SEQUENCE [LARGE SCALE GENOMIC DNA]</scope>
    <source>
        <strain evidence="2">zdho120</strain>
    </source>
</reference>
<evidence type="ECO:0000313" key="2">
    <source>
        <dbReference type="Proteomes" id="UP000198211"/>
    </source>
</evidence>
<dbReference type="EMBL" id="NBNE01001493">
    <property type="protein sequence ID" value="OWZ13798.1"/>
    <property type="molecule type" value="Genomic_DNA"/>
</dbReference>
<proteinExistence type="predicted"/>
<gene>
    <name evidence="1" type="ORF">PHMEG_00012815</name>
</gene>
<evidence type="ECO:0000313" key="1">
    <source>
        <dbReference type="EMBL" id="OWZ13798.1"/>
    </source>
</evidence>
<protein>
    <submittedName>
        <fullName evidence="1">Uncharacterized protein</fullName>
    </submittedName>
</protein>
<sequence>MSEQEQRAIGSGVMAFDGLYSALKWCLESAGVTSLVYKLTTQPQPSVRLSEETEMSSAK</sequence>
<dbReference type="Proteomes" id="UP000198211">
    <property type="component" value="Unassembled WGS sequence"/>
</dbReference>
<comment type="caution">
    <text evidence="1">The sequence shown here is derived from an EMBL/GenBank/DDBJ whole genome shotgun (WGS) entry which is preliminary data.</text>
</comment>
<keyword evidence="2" id="KW-1185">Reference proteome</keyword>
<dbReference type="OrthoDB" id="127582at2759"/>